<evidence type="ECO:0000256" key="1">
    <source>
        <dbReference type="SAM" id="Phobius"/>
    </source>
</evidence>
<name>A0A412PCZ3_9FIRM</name>
<dbReference type="Pfam" id="PF03729">
    <property type="entry name" value="DUF308"/>
    <property type="match status" value="2"/>
</dbReference>
<organism evidence="2 3">
    <name type="scientific">Solobacterium moorei</name>
    <dbReference type="NCBI Taxonomy" id="102148"/>
    <lineage>
        <taxon>Bacteria</taxon>
        <taxon>Bacillati</taxon>
        <taxon>Bacillota</taxon>
        <taxon>Erysipelotrichia</taxon>
        <taxon>Erysipelotrichales</taxon>
        <taxon>Erysipelotrichaceae</taxon>
        <taxon>Solobacterium</taxon>
    </lineage>
</organism>
<keyword evidence="1" id="KW-0472">Membrane</keyword>
<evidence type="ECO:0000313" key="3">
    <source>
        <dbReference type="Proteomes" id="UP000284731"/>
    </source>
</evidence>
<proteinExistence type="predicted"/>
<feature type="transmembrane region" description="Helical" evidence="1">
    <location>
        <begin position="71"/>
        <end position="93"/>
    </location>
</feature>
<keyword evidence="1" id="KW-1133">Transmembrane helix</keyword>
<evidence type="ECO:0000313" key="2">
    <source>
        <dbReference type="EMBL" id="RGT55060.1"/>
    </source>
</evidence>
<evidence type="ECO:0008006" key="4">
    <source>
        <dbReference type="Google" id="ProtNLM"/>
    </source>
</evidence>
<feature type="transmembrane region" description="Helical" evidence="1">
    <location>
        <begin position="128"/>
        <end position="147"/>
    </location>
</feature>
<accession>A0A412PCZ3</accession>
<keyword evidence="1" id="KW-0812">Transmembrane</keyword>
<feature type="transmembrane region" description="Helical" evidence="1">
    <location>
        <begin position="189"/>
        <end position="212"/>
    </location>
</feature>
<feature type="transmembrane region" description="Helical" evidence="1">
    <location>
        <begin position="45"/>
        <end position="65"/>
    </location>
</feature>
<dbReference type="GO" id="GO:0005886">
    <property type="term" value="C:plasma membrane"/>
    <property type="evidence" value="ECO:0007669"/>
    <property type="project" value="TreeGrafter"/>
</dbReference>
<gene>
    <name evidence="2" type="ORF">DWX20_07820</name>
</gene>
<dbReference type="PANTHER" id="PTHR34989:SF1">
    <property type="entry name" value="PROTEIN HDED"/>
    <property type="match status" value="1"/>
</dbReference>
<dbReference type="Proteomes" id="UP000284731">
    <property type="component" value="Unassembled WGS sequence"/>
</dbReference>
<dbReference type="AlphaFoldDB" id="A0A412PCZ3"/>
<comment type="caution">
    <text evidence="2">The sequence shown here is derived from an EMBL/GenBank/DDBJ whole genome shotgun (WGS) entry which is preliminary data.</text>
</comment>
<sequence>MKSSTKIYSIELFLLGRYVSYDFFYILVLLYFYGKGVNMLKQIKWRSILVGIGYIIAGLLLIVYPESSRNLIAYVLGIALVVYGIVSLTTYFVINVKDSLRRNEFSIGIMAITAGLIIIFKQQILLDIIPVLLGLLIIADGIGKLQNAVVAKRIGSSQYFTYIVLSAVSIVLGFVVMFFLTGVQLQKTLFVVIGISLVYCGISDIFVILFIADKFHKFLKSFEINGRVIEAEVEEKPVEETVKSNTEEEKSE</sequence>
<dbReference type="PANTHER" id="PTHR34989">
    <property type="entry name" value="PROTEIN HDED"/>
    <property type="match status" value="1"/>
</dbReference>
<reference evidence="2 3" key="1">
    <citation type="submission" date="2018-08" db="EMBL/GenBank/DDBJ databases">
        <title>A genome reference for cultivated species of the human gut microbiota.</title>
        <authorList>
            <person name="Zou Y."/>
            <person name="Xue W."/>
            <person name="Luo G."/>
        </authorList>
    </citation>
    <scope>NUCLEOTIDE SEQUENCE [LARGE SCALE GENOMIC DNA]</scope>
    <source>
        <strain evidence="2 3">AF18-46</strain>
    </source>
</reference>
<feature type="transmembrane region" description="Helical" evidence="1">
    <location>
        <begin position="105"/>
        <end position="122"/>
    </location>
</feature>
<dbReference type="InterPro" id="IPR052712">
    <property type="entry name" value="Acid_resist_chaperone_HdeD"/>
</dbReference>
<dbReference type="EMBL" id="QRWX01000003">
    <property type="protein sequence ID" value="RGT55060.1"/>
    <property type="molecule type" value="Genomic_DNA"/>
</dbReference>
<protein>
    <recommendedName>
        <fullName evidence="4">DUF308 domain-containing protein</fullName>
    </recommendedName>
</protein>
<feature type="transmembrane region" description="Helical" evidence="1">
    <location>
        <begin position="12"/>
        <end position="33"/>
    </location>
</feature>
<feature type="transmembrane region" description="Helical" evidence="1">
    <location>
        <begin position="159"/>
        <end position="183"/>
    </location>
</feature>
<dbReference type="InterPro" id="IPR005325">
    <property type="entry name" value="DUF308_memb"/>
</dbReference>